<feature type="domain" description="Ancillary SecYEG translocon subunit/Cell division coordinator CpoB TPR" evidence="9">
    <location>
        <begin position="28"/>
        <end position="194"/>
    </location>
</feature>
<keyword evidence="3" id="KW-1003">Cell membrane</keyword>
<evidence type="ECO:0000256" key="3">
    <source>
        <dbReference type="ARBA" id="ARBA00022475"/>
    </source>
</evidence>
<gene>
    <name evidence="10" type="ORF">GCM10022280_24360</name>
</gene>
<keyword evidence="5 8" id="KW-1133">Transmembrane helix</keyword>
<proteinExistence type="predicted"/>
<sequence>MALAPGQTSESFIKEVDDNLRRSQAEEFAKRWGKWLIALAVLILLATGGYLYWRNQQAQQAAANSEAFSAILNDIGQNKSGDAGKRLETIAGNANDSMAAAARLTRAALSIQDGDRATAIAQYTQVTDDSGAPQAYRDAALIRRTQLEFDTLKPEDVIARMQPLAVKDGAWFGSAAELTALAMVKANRRSEAAQLLRAVAADKDVPATIKARTAELASSLSIPAAPAAAAAPTAPAAR</sequence>
<keyword evidence="4 8" id="KW-0812">Transmembrane</keyword>
<dbReference type="PANTHER" id="PTHR38035:SF1">
    <property type="entry name" value="ANCILLARY SECYEG TRANSLOCON SUBUNIT"/>
    <property type="match status" value="1"/>
</dbReference>
<protein>
    <recommendedName>
        <fullName evidence="9">Ancillary SecYEG translocon subunit/Cell division coordinator CpoB TPR domain-containing protein</fullName>
    </recommendedName>
</protein>
<feature type="transmembrane region" description="Helical" evidence="8">
    <location>
        <begin position="32"/>
        <end position="53"/>
    </location>
</feature>
<reference evidence="11" key="1">
    <citation type="journal article" date="2019" name="Int. J. Syst. Evol. Microbiol.">
        <title>The Global Catalogue of Microorganisms (GCM) 10K type strain sequencing project: providing services to taxonomists for standard genome sequencing and annotation.</title>
        <authorList>
            <consortium name="The Broad Institute Genomics Platform"/>
            <consortium name="The Broad Institute Genome Sequencing Center for Infectious Disease"/>
            <person name="Wu L."/>
            <person name="Ma J."/>
        </authorList>
    </citation>
    <scope>NUCLEOTIDE SEQUENCE [LARGE SCALE GENOMIC DNA]</scope>
    <source>
        <strain evidence="11">JCM 17563</strain>
    </source>
</reference>
<dbReference type="InterPro" id="IPR026039">
    <property type="entry name" value="YfgM"/>
</dbReference>
<dbReference type="RefSeq" id="WP_344707662.1">
    <property type="nucleotide sequence ID" value="NZ_BAABBQ010000001.1"/>
</dbReference>
<name>A0ABP7T9C7_9SPHN</name>
<evidence type="ECO:0000256" key="2">
    <source>
        <dbReference type="ARBA" id="ARBA00004236"/>
    </source>
</evidence>
<evidence type="ECO:0000256" key="6">
    <source>
        <dbReference type="ARBA" id="ARBA00023136"/>
    </source>
</evidence>
<comment type="caution">
    <text evidence="10">The sequence shown here is derived from an EMBL/GenBank/DDBJ whole genome shotgun (WGS) entry which is preliminary data.</text>
</comment>
<evidence type="ECO:0000256" key="7">
    <source>
        <dbReference type="ARBA" id="ARBA00023186"/>
    </source>
</evidence>
<keyword evidence="6 8" id="KW-0472">Membrane</keyword>
<comment type="subcellular location">
    <subcellularLocation>
        <location evidence="2">Cell membrane</location>
    </subcellularLocation>
    <subcellularLocation>
        <location evidence="1">Membrane</location>
        <topology evidence="1">Single-pass membrane protein</topology>
    </subcellularLocation>
</comment>
<dbReference type="EMBL" id="BAABBQ010000001">
    <property type="protein sequence ID" value="GAA4022801.1"/>
    <property type="molecule type" value="Genomic_DNA"/>
</dbReference>
<dbReference type="Pfam" id="PF09976">
    <property type="entry name" value="TPR_21"/>
    <property type="match status" value="1"/>
</dbReference>
<accession>A0ABP7T9C7</accession>
<evidence type="ECO:0000256" key="4">
    <source>
        <dbReference type="ARBA" id="ARBA00022692"/>
    </source>
</evidence>
<keyword evidence="7" id="KW-0143">Chaperone</keyword>
<evidence type="ECO:0000313" key="11">
    <source>
        <dbReference type="Proteomes" id="UP001500235"/>
    </source>
</evidence>
<evidence type="ECO:0000256" key="5">
    <source>
        <dbReference type="ARBA" id="ARBA00022989"/>
    </source>
</evidence>
<dbReference type="InterPro" id="IPR018704">
    <property type="entry name" value="SecYEG/CpoB_TPR"/>
</dbReference>
<dbReference type="PANTHER" id="PTHR38035">
    <property type="entry name" value="UPF0070 PROTEIN YFGM"/>
    <property type="match status" value="1"/>
</dbReference>
<dbReference type="Proteomes" id="UP001500235">
    <property type="component" value="Unassembled WGS sequence"/>
</dbReference>
<evidence type="ECO:0000256" key="8">
    <source>
        <dbReference type="SAM" id="Phobius"/>
    </source>
</evidence>
<evidence type="ECO:0000313" key="10">
    <source>
        <dbReference type="EMBL" id="GAA4022801.1"/>
    </source>
</evidence>
<evidence type="ECO:0000256" key="1">
    <source>
        <dbReference type="ARBA" id="ARBA00004167"/>
    </source>
</evidence>
<organism evidence="10 11">
    <name type="scientific">Sphingomonas swuensis</name>
    <dbReference type="NCBI Taxonomy" id="977800"/>
    <lineage>
        <taxon>Bacteria</taxon>
        <taxon>Pseudomonadati</taxon>
        <taxon>Pseudomonadota</taxon>
        <taxon>Alphaproteobacteria</taxon>
        <taxon>Sphingomonadales</taxon>
        <taxon>Sphingomonadaceae</taxon>
        <taxon>Sphingomonas</taxon>
    </lineage>
</organism>
<keyword evidence="11" id="KW-1185">Reference proteome</keyword>
<evidence type="ECO:0000259" key="9">
    <source>
        <dbReference type="Pfam" id="PF09976"/>
    </source>
</evidence>